<feature type="transmembrane region" description="Helical" evidence="1">
    <location>
        <begin position="305"/>
        <end position="328"/>
    </location>
</feature>
<feature type="transmembrane region" description="Helical" evidence="1">
    <location>
        <begin position="340"/>
        <end position="357"/>
    </location>
</feature>
<feature type="transmembrane region" description="Helical" evidence="1">
    <location>
        <begin position="279"/>
        <end position="299"/>
    </location>
</feature>
<dbReference type="Pfam" id="PF13641">
    <property type="entry name" value="Glyco_tranf_2_3"/>
    <property type="match status" value="1"/>
</dbReference>
<accession>A0ABP9DDT1</accession>
<keyword evidence="1" id="KW-0472">Membrane</keyword>
<comment type="caution">
    <text evidence="2">The sequence shown here is derived from an EMBL/GenBank/DDBJ whole genome shotgun (WGS) entry which is preliminary data.</text>
</comment>
<name>A0ABP9DDT1_9ACTN</name>
<organism evidence="2 3">
    <name type="scientific">Kitasatospora terrestris</name>
    <dbReference type="NCBI Taxonomy" id="258051"/>
    <lineage>
        <taxon>Bacteria</taxon>
        <taxon>Bacillati</taxon>
        <taxon>Actinomycetota</taxon>
        <taxon>Actinomycetes</taxon>
        <taxon>Kitasatosporales</taxon>
        <taxon>Streptomycetaceae</taxon>
        <taxon>Kitasatospora</taxon>
    </lineage>
</organism>
<dbReference type="RefSeq" id="WP_345696147.1">
    <property type="nucleotide sequence ID" value="NZ_BAABIS010000001.1"/>
</dbReference>
<keyword evidence="1" id="KW-0812">Transmembrane</keyword>
<dbReference type="PANTHER" id="PTHR43646">
    <property type="entry name" value="GLYCOSYLTRANSFERASE"/>
    <property type="match status" value="1"/>
</dbReference>
<keyword evidence="1" id="KW-1133">Transmembrane helix</keyword>
<dbReference type="SUPFAM" id="SSF53448">
    <property type="entry name" value="Nucleotide-diphospho-sugar transferases"/>
    <property type="match status" value="1"/>
</dbReference>
<gene>
    <name evidence="2" type="ORF">GCM10023235_16960</name>
</gene>
<dbReference type="EMBL" id="BAABIS010000001">
    <property type="protein sequence ID" value="GAA4841734.1"/>
    <property type="molecule type" value="Genomic_DNA"/>
</dbReference>
<keyword evidence="3" id="KW-1185">Reference proteome</keyword>
<proteinExistence type="predicted"/>
<evidence type="ECO:0000313" key="2">
    <source>
        <dbReference type="EMBL" id="GAA4841734.1"/>
    </source>
</evidence>
<dbReference type="Proteomes" id="UP001501752">
    <property type="component" value="Unassembled WGS sequence"/>
</dbReference>
<reference evidence="3" key="1">
    <citation type="journal article" date="2019" name="Int. J. Syst. Evol. Microbiol.">
        <title>The Global Catalogue of Microorganisms (GCM) 10K type strain sequencing project: providing services to taxonomists for standard genome sequencing and annotation.</title>
        <authorList>
            <consortium name="The Broad Institute Genomics Platform"/>
            <consortium name="The Broad Institute Genome Sequencing Center for Infectious Disease"/>
            <person name="Wu L."/>
            <person name="Ma J."/>
        </authorList>
    </citation>
    <scope>NUCLEOTIDE SEQUENCE [LARGE SCALE GENOMIC DNA]</scope>
    <source>
        <strain evidence="3">JCM 13006</strain>
    </source>
</reference>
<sequence>MTVLLWVSVLSLVVWLWLALGQGFFWRTDQRLPERRVPERWPTVAVVVPARDEAEVLPVSLPSVLAQEYPGEARVIVVDDHSSDGTGELARRLGATGGLPLTVATPPPLPAGWTGKLWALRHGVELAGGVDWLLLTDADIAHRPGSLVALVEAGGAGGLDLVSQMARLRVETRWERLVVPAFVYFFAQLYPFRWSNRPGARTAAAAGGCSLVRRTALERAGGVAAIRGAVIDDVSLARAVKRDGGRTWLGLADLVDSVRPYPRFGQLWRMVSRSAYAQLRHSVLLLAGTVLGLVLVYLVPPVALVAGAAAGSWVVAVAGGAAWAVMAGTYLPMLRYYRQPAAAAVLLPFTALLYLLMTVDSAVQHWRGRGAAWKGRTYPRPQEKGAS</sequence>
<protein>
    <submittedName>
        <fullName evidence="2">Glycosyltransferase</fullName>
    </submittedName>
</protein>
<dbReference type="InterPro" id="IPR029044">
    <property type="entry name" value="Nucleotide-diphossugar_trans"/>
</dbReference>
<dbReference type="PANTHER" id="PTHR43646:SF3">
    <property type="entry name" value="SLR1566 PROTEIN"/>
    <property type="match status" value="1"/>
</dbReference>
<dbReference type="NCBIfam" id="TIGR03469">
    <property type="entry name" value="HpnB"/>
    <property type="match status" value="1"/>
</dbReference>
<dbReference type="Gene3D" id="3.90.550.10">
    <property type="entry name" value="Spore Coat Polysaccharide Biosynthesis Protein SpsA, Chain A"/>
    <property type="match status" value="1"/>
</dbReference>
<evidence type="ECO:0000313" key="3">
    <source>
        <dbReference type="Proteomes" id="UP001501752"/>
    </source>
</evidence>
<evidence type="ECO:0000256" key="1">
    <source>
        <dbReference type="SAM" id="Phobius"/>
    </source>
</evidence>
<dbReference type="InterPro" id="IPR017832">
    <property type="entry name" value="Glyco_trans_2_hopen-assoc_HpnB"/>
</dbReference>